<sequence>MVGVVYVELEAEIGFDAATGPPDLKAGSRAVCRCIATELKETESGGALWTLWKTRNGVIFNGKVLASLKTIIHKTILLVKSWKPLLKPKSQDMADTIQGKLQRGLAEA</sequence>
<name>A0A811S8T0_9POAL</name>
<comment type="caution">
    <text evidence="1">The sequence shown here is derived from an EMBL/GenBank/DDBJ whole genome shotgun (WGS) entry which is preliminary data.</text>
</comment>
<gene>
    <name evidence="1" type="ORF">NCGR_LOCUS62732</name>
</gene>
<organism evidence="1 2">
    <name type="scientific">Miscanthus lutarioriparius</name>
    <dbReference type="NCBI Taxonomy" id="422564"/>
    <lineage>
        <taxon>Eukaryota</taxon>
        <taxon>Viridiplantae</taxon>
        <taxon>Streptophyta</taxon>
        <taxon>Embryophyta</taxon>
        <taxon>Tracheophyta</taxon>
        <taxon>Spermatophyta</taxon>
        <taxon>Magnoliopsida</taxon>
        <taxon>Liliopsida</taxon>
        <taxon>Poales</taxon>
        <taxon>Poaceae</taxon>
        <taxon>PACMAD clade</taxon>
        <taxon>Panicoideae</taxon>
        <taxon>Andropogonodae</taxon>
        <taxon>Andropogoneae</taxon>
        <taxon>Saccharinae</taxon>
        <taxon>Miscanthus</taxon>
    </lineage>
</organism>
<dbReference type="EMBL" id="CAJGYO010000019">
    <property type="protein sequence ID" value="CAD6338634.1"/>
    <property type="molecule type" value="Genomic_DNA"/>
</dbReference>
<evidence type="ECO:0000313" key="2">
    <source>
        <dbReference type="Proteomes" id="UP000604825"/>
    </source>
</evidence>
<dbReference type="AlphaFoldDB" id="A0A811S8T0"/>
<proteinExistence type="predicted"/>
<protein>
    <submittedName>
        <fullName evidence="1">Uncharacterized protein</fullName>
    </submittedName>
</protein>
<accession>A0A811S8T0</accession>
<reference evidence="1" key="1">
    <citation type="submission" date="2020-10" db="EMBL/GenBank/DDBJ databases">
        <authorList>
            <person name="Han B."/>
            <person name="Lu T."/>
            <person name="Zhao Q."/>
            <person name="Huang X."/>
            <person name="Zhao Y."/>
        </authorList>
    </citation>
    <scope>NUCLEOTIDE SEQUENCE</scope>
</reference>
<dbReference type="OrthoDB" id="676037at2759"/>
<dbReference type="Proteomes" id="UP000604825">
    <property type="component" value="Unassembled WGS sequence"/>
</dbReference>
<evidence type="ECO:0000313" key="1">
    <source>
        <dbReference type="EMBL" id="CAD6338634.1"/>
    </source>
</evidence>
<keyword evidence="2" id="KW-1185">Reference proteome</keyword>